<reference evidence="2" key="1">
    <citation type="submission" date="2020-05" db="UniProtKB">
        <authorList>
            <consortium name="EnsemblMetazoa"/>
        </authorList>
    </citation>
    <scope>IDENTIFICATION</scope>
    <source>
        <strain evidence="2">BB02</strain>
    </source>
</reference>
<dbReference type="EnsemblMetazoa" id="BGLB034029-RA">
    <property type="protein sequence ID" value="BGLB034029-PA"/>
    <property type="gene ID" value="BGLB034029"/>
</dbReference>
<evidence type="ECO:0000313" key="3">
    <source>
        <dbReference type="Proteomes" id="UP000076420"/>
    </source>
</evidence>
<protein>
    <submittedName>
        <fullName evidence="2">Uncharacterized protein</fullName>
    </submittedName>
</protein>
<gene>
    <name evidence="2" type="primary">106080065</name>
</gene>
<dbReference type="KEGG" id="bgt:106080065"/>
<dbReference type="Proteomes" id="UP000076420">
    <property type="component" value="Unassembled WGS sequence"/>
</dbReference>
<accession>A0A2C9LRD8</accession>
<organism evidence="2 3">
    <name type="scientific">Biomphalaria glabrata</name>
    <name type="common">Bloodfluke planorb</name>
    <name type="synonym">Freshwater snail</name>
    <dbReference type="NCBI Taxonomy" id="6526"/>
    <lineage>
        <taxon>Eukaryota</taxon>
        <taxon>Metazoa</taxon>
        <taxon>Spiralia</taxon>
        <taxon>Lophotrochozoa</taxon>
        <taxon>Mollusca</taxon>
        <taxon>Gastropoda</taxon>
        <taxon>Heterobranchia</taxon>
        <taxon>Euthyneura</taxon>
        <taxon>Panpulmonata</taxon>
        <taxon>Hygrophila</taxon>
        <taxon>Lymnaeoidea</taxon>
        <taxon>Planorbidae</taxon>
        <taxon>Biomphalaria</taxon>
    </lineage>
</organism>
<evidence type="ECO:0000313" key="2">
    <source>
        <dbReference type="EnsemblMetazoa" id="BGLB034029-PA"/>
    </source>
</evidence>
<dbReference type="AlphaFoldDB" id="A0A2C9LRD8"/>
<feature type="region of interest" description="Disordered" evidence="1">
    <location>
        <begin position="41"/>
        <end position="105"/>
    </location>
</feature>
<sequence length="112" mass="12366">MVHYYYLLRWQYEVFSLSDSNGCQSRAVFGLHESSVLINSSHGLQPLPEPQRAQRGRARHVKESQLLWQPPEGPRLHDSSQSSNDAATEASAPRTASGSSAGGHARLRLLAL</sequence>
<dbReference type="VEuPathDB" id="VectorBase:BGLB034029"/>
<evidence type="ECO:0000256" key="1">
    <source>
        <dbReference type="SAM" id="MobiDB-lite"/>
    </source>
</evidence>
<proteinExistence type="predicted"/>
<name>A0A2C9LRD8_BIOGL</name>